<evidence type="ECO:0000313" key="1">
    <source>
        <dbReference type="EMBL" id="GFS66208.1"/>
    </source>
</evidence>
<organism evidence="1 2">
    <name type="scientific">Nephila pilipes</name>
    <name type="common">Giant wood spider</name>
    <name type="synonym">Nephila maculata</name>
    <dbReference type="NCBI Taxonomy" id="299642"/>
    <lineage>
        <taxon>Eukaryota</taxon>
        <taxon>Metazoa</taxon>
        <taxon>Ecdysozoa</taxon>
        <taxon>Arthropoda</taxon>
        <taxon>Chelicerata</taxon>
        <taxon>Arachnida</taxon>
        <taxon>Araneae</taxon>
        <taxon>Araneomorphae</taxon>
        <taxon>Entelegynae</taxon>
        <taxon>Araneoidea</taxon>
        <taxon>Nephilidae</taxon>
        <taxon>Nephila</taxon>
    </lineage>
</organism>
<dbReference type="EMBL" id="BMAW01048485">
    <property type="protein sequence ID" value="GFS66208.1"/>
    <property type="molecule type" value="Genomic_DNA"/>
</dbReference>
<dbReference type="AlphaFoldDB" id="A0A8X6MM95"/>
<keyword evidence="2" id="KW-1185">Reference proteome</keyword>
<dbReference type="Proteomes" id="UP000887013">
    <property type="component" value="Unassembled WGS sequence"/>
</dbReference>
<reference evidence="1" key="1">
    <citation type="submission" date="2020-08" db="EMBL/GenBank/DDBJ databases">
        <title>Multicomponent nature underlies the extraordinary mechanical properties of spider dragline silk.</title>
        <authorList>
            <person name="Kono N."/>
            <person name="Nakamura H."/>
            <person name="Mori M."/>
            <person name="Yoshida Y."/>
            <person name="Ohtoshi R."/>
            <person name="Malay A.D."/>
            <person name="Moran D.A.P."/>
            <person name="Tomita M."/>
            <person name="Numata K."/>
            <person name="Arakawa K."/>
        </authorList>
    </citation>
    <scope>NUCLEOTIDE SEQUENCE</scope>
</reference>
<gene>
    <name evidence="1" type="ORF">NPIL_189171</name>
</gene>
<name>A0A8X6MM95_NEPPI</name>
<sequence>MTNFEKEILSGNVLYLASIDASEFLASFTVARKYALIKGSTRVKILQQKFVSLSNSSLDKDNLQRYESTISSTKIDGKILLQWSHGVFLQKVIRKKGFNVIHILEEYAVKTAVVFS</sequence>
<accession>A0A8X6MM95</accession>
<comment type="caution">
    <text evidence="1">The sequence shown here is derived from an EMBL/GenBank/DDBJ whole genome shotgun (WGS) entry which is preliminary data.</text>
</comment>
<proteinExistence type="predicted"/>
<protein>
    <submittedName>
        <fullName evidence="1">Uncharacterized protein</fullName>
    </submittedName>
</protein>
<evidence type="ECO:0000313" key="2">
    <source>
        <dbReference type="Proteomes" id="UP000887013"/>
    </source>
</evidence>